<feature type="transmembrane region" description="Helical" evidence="2">
    <location>
        <begin position="201"/>
        <end position="224"/>
    </location>
</feature>
<evidence type="ECO:0000313" key="3">
    <source>
        <dbReference type="EMBL" id="RMX53007.1"/>
    </source>
</evidence>
<dbReference type="PROSITE" id="PS50005">
    <property type="entry name" value="TPR"/>
    <property type="match status" value="1"/>
</dbReference>
<reference evidence="3 4" key="1">
    <citation type="journal article" date="2018" name="Sci. Rep.">
        <title>Comparative analysis of the Pocillopora damicornis genome highlights role of immune system in coral evolution.</title>
        <authorList>
            <person name="Cunning R."/>
            <person name="Bay R.A."/>
            <person name="Gillette P."/>
            <person name="Baker A.C."/>
            <person name="Traylor-Knowles N."/>
        </authorList>
    </citation>
    <scope>NUCLEOTIDE SEQUENCE [LARGE SCALE GENOMIC DNA]</scope>
    <source>
        <strain evidence="3">RSMAS</strain>
        <tissue evidence="3">Whole animal</tissue>
    </source>
</reference>
<dbReference type="InterPro" id="IPR019734">
    <property type="entry name" value="TPR_rpt"/>
</dbReference>
<dbReference type="InterPro" id="IPR011990">
    <property type="entry name" value="TPR-like_helical_dom_sf"/>
</dbReference>
<dbReference type="Pfam" id="PF13424">
    <property type="entry name" value="TPR_12"/>
    <property type="match status" value="1"/>
</dbReference>
<name>A0A3M6UH61_POCDA</name>
<feature type="transmembrane region" description="Helical" evidence="2">
    <location>
        <begin position="133"/>
        <end position="159"/>
    </location>
</feature>
<dbReference type="OrthoDB" id="626167at2759"/>
<keyword evidence="2" id="KW-1133">Transmembrane helix</keyword>
<dbReference type="AlphaFoldDB" id="A0A3M6UH61"/>
<organism evidence="3 4">
    <name type="scientific">Pocillopora damicornis</name>
    <name type="common">Cauliflower coral</name>
    <name type="synonym">Millepora damicornis</name>
    <dbReference type="NCBI Taxonomy" id="46731"/>
    <lineage>
        <taxon>Eukaryota</taxon>
        <taxon>Metazoa</taxon>
        <taxon>Cnidaria</taxon>
        <taxon>Anthozoa</taxon>
        <taxon>Hexacorallia</taxon>
        <taxon>Scleractinia</taxon>
        <taxon>Astrocoeniina</taxon>
        <taxon>Pocilloporidae</taxon>
        <taxon>Pocillopora</taxon>
    </lineage>
</organism>
<comment type="caution">
    <text evidence="3">The sequence shown here is derived from an EMBL/GenBank/DDBJ whole genome shotgun (WGS) entry which is preliminary data.</text>
</comment>
<proteinExistence type="predicted"/>
<sequence length="227" mass="26953">MDLGQLEESKDCHFQARNIRMEKLESDHSELGDTWLNLGMVFEQCSELREAAYSYRQALEIYTKHYPLNHHLRQSAEECLKRVSRDPSLNRPENYTARIWSSMKKIFRRSKILNYPLAGSYYDRMMLTSNNSFLFEGLFELESLDASLFVLITILLVQYVKYYKLDENTGFLRSFLEVIPYVFGARVALRALEADYRAFEFRLLWLLKLYGFLYLLAYFLHHILGFS</sequence>
<keyword evidence="2" id="KW-0812">Transmembrane</keyword>
<accession>A0A3M6UH61</accession>
<evidence type="ECO:0000313" key="4">
    <source>
        <dbReference type="Proteomes" id="UP000275408"/>
    </source>
</evidence>
<keyword evidence="1" id="KW-0802">TPR repeat</keyword>
<dbReference type="SUPFAM" id="SSF48452">
    <property type="entry name" value="TPR-like"/>
    <property type="match status" value="1"/>
</dbReference>
<gene>
    <name evidence="3" type="ORF">pdam_00018258</name>
</gene>
<protein>
    <submittedName>
        <fullName evidence="3">Uncharacterized protein</fullName>
    </submittedName>
</protein>
<evidence type="ECO:0000256" key="2">
    <source>
        <dbReference type="SAM" id="Phobius"/>
    </source>
</evidence>
<feature type="repeat" description="TPR" evidence="1">
    <location>
        <begin position="32"/>
        <end position="65"/>
    </location>
</feature>
<dbReference type="Proteomes" id="UP000275408">
    <property type="component" value="Unassembled WGS sequence"/>
</dbReference>
<keyword evidence="2" id="KW-0472">Membrane</keyword>
<dbReference type="EMBL" id="RCHS01001529">
    <property type="protein sequence ID" value="RMX53007.1"/>
    <property type="molecule type" value="Genomic_DNA"/>
</dbReference>
<evidence type="ECO:0000256" key="1">
    <source>
        <dbReference type="PROSITE-ProRule" id="PRU00339"/>
    </source>
</evidence>
<dbReference type="Gene3D" id="1.25.40.10">
    <property type="entry name" value="Tetratricopeptide repeat domain"/>
    <property type="match status" value="1"/>
</dbReference>
<keyword evidence="4" id="KW-1185">Reference proteome</keyword>